<dbReference type="OrthoDB" id="9152543at2"/>
<proteinExistence type="predicted"/>
<dbReference type="PANTHER" id="PTHR10851:SF3">
    <property type="entry name" value="PYRIDOXINE_PYRIDOXAMINE 5'-PHOSPHATE OXIDASE 2"/>
    <property type="match status" value="1"/>
</dbReference>
<evidence type="ECO:0000313" key="7">
    <source>
        <dbReference type="Proteomes" id="UP000198844"/>
    </source>
</evidence>
<evidence type="ECO:0000256" key="4">
    <source>
        <dbReference type="ARBA" id="ARBA00023002"/>
    </source>
</evidence>
<protein>
    <submittedName>
        <fullName evidence="6">Pyridoxamine 5'-phosphate oxidase</fullName>
    </submittedName>
</protein>
<dbReference type="RefSeq" id="WP_143131808.1">
    <property type="nucleotide sequence ID" value="NZ_FPBH01000030.1"/>
</dbReference>
<dbReference type="GO" id="GO:0010181">
    <property type="term" value="F:FMN binding"/>
    <property type="evidence" value="ECO:0007669"/>
    <property type="project" value="InterPro"/>
</dbReference>
<feature type="domain" description="Pyridoxamine 5'-phosphate oxidase Alr4036 family FMN-binding" evidence="5">
    <location>
        <begin position="12"/>
        <end position="98"/>
    </location>
</feature>
<organism evidence="6 7">
    <name type="scientific">Paraburkholderia aspalathi</name>
    <dbReference type="NCBI Taxonomy" id="1324617"/>
    <lineage>
        <taxon>Bacteria</taxon>
        <taxon>Pseudomonadati</taxon>
        <taxon>Pseudomonadota</taxon>
        <taxon>Betaproteobacteria</taxon>
        <taxon>Burkholderiales</taxon>
        <taxon>Burkholderiaceae</taxon>
        <taxon>Paraburkholderia</taxon>
    </lineage>
</organism>
<dbReference type="Pfam" id="PF12766">
    <property type="entry name" value="Pyridox_oxase_2"/>
    <property type="match status" value="1"/>
</dbReference>
<dbReference type="SUPFAM" id="SSF50475">
    <property type="entry name" value="FMN-binding split barrel"/>
    <property type="match status" value="1"/>
</dbReference>
<dbReference type="Gene3D" id="2.30.110.10">
    <property type="entry name" value="Electron Transport, Fmn-binding Protein, Chain A"/>
    <property type="match status" value="1"/>
</dbReference>
<dbReference type="GO" id="GO:0008615">
    <property type="term" value="P:pyridoxine biosynthetic process"/>
    <property type="evidence" value="ECO:0007669"/>
    <property type="project" value="InterPro"/>
</dbReference>
<accession>A0A1I7ELR7</accession>
<dbReference type="PANTHER" id="PTHR10851">
    <property type="entry name" value="PYRIDOXINE-5-PHOSPHATE OXIDASE"/>
    <property type="match status" value="1"/>
</dbReference>
<dbReference type="InterPro" id="IPR000659">
    <property type="entry name" value="Pyridox_Oxase"/>
</dbReference>
<keyword evidence="3" id="KW-0288">FMN</keyword>
<evidence type="ECO:0000256" key="3">
    <source>
        <dbReference type="ARBA" id="ARBA00022643"/>
    </source>
</evidence>
<name>A0A1I7ELR7_9BURK</name>
<sequence length="192" mass="21388">MDEIVDEIWNLLHAGANVGREHSPFMVLQAATVGVDGAPAVRNVVLRRASREDRSVTFHTDVRSQKVTELRKDARISIVGSDFESGIQIRLQGIARIIEDPEKTKPAWNLSRPRTLIVYSTPHIPGTPVASPEDAYAKTDAGVDGESVGFENFCLIDVRISKIDYLNLYSTCHVRASLEHDGERWRGKWVAP</sequence>
<dbReference type="Proteomes" id="UP000198844">
    <property type="component" value="Unassembled WGS sequence"/>
</dbReference>
<evidence type="ECO:0000256" key="1">
    <source>
        <dbReference type="ARBA" id="ARBA00001917"/>
    </source>
</evidence>
<dbReference type="EMBL" id="FPBH01000030">
    <property type="protein sequence ID" value="SFU24876.1"/>
    <property type="molecule type" value="Genomic_DNA"/>
</dbReference>
<evidence type="ECO:0000259" key="5">
    <source>
        <dbReference type="Pfam" id="PF12766"/>
    </source>
</evidence>
<dbReference type="GO" id="GO:0004733">
    <property type="term" value="F:pyridoxamine phosphate oxidase activity"/>
    <property type="evidence" value="ECO:0007669"/>
    <property type="project" value="InterPro"/>
</dbReference>
<dbReference type="InterPro" id="IPR012349">
    <property type="entry name" value="Split_barrel_FMN-bd"/>
</dbReference>
<gene>
    <name evidence="6" type="ORF">SAMN05192563_103072</name>
</gene>
<keyword evidence="2" id="KW-0285">Flavoprotein</keyword>
<comment type="cofactor">
    <cofactor evidence="1">
        <name>FMN</name>
        <dbReference type="ChEBI" id="CHEBI:58210"/>
    </cofactor>
</comment>
<keyword evidence="4" id="KW-0560">Oxidoreductase</keyword>
<evidence type="ECO:0000256" key="2">
    <source>
        <dbReference type="ARBA" id="ARBA00022630"/>
    </source>
</evidence>
<evidence type="ECO:0000313" key="6">
    <source>
        <dbReference type="EMBL" id="SFU24876.1"/>
    </source>
</evidence>
<dbReference type="AlphaFoldDB" id="A0A1I7ELR7"/>
<reference evidence="6 7" key="1">
    <citation type="submission" date="2016-10" db="EMBL/GenBank/DDBJ databases">
        <authorList>
            <person name="de Groot N.N."/>
        </authorList>
    </citation>
    <scope>NUCLEOTIDE SEQUENCE [LARGE SCALE GENOMIC DNA]</scope>
    <source>
        <strain evidence="6 7">LMG 27731</strain>
    </source>
</reference>
<dbReference type="InterPro" id="IPR024624">
    <property type="entry name" value="Pyridox_Oxase_Alr4036_FMN-bd"/>
</dbReference>